<evidence type="ECO:0000313" key="2">
    <source>
        <dbReference type="EMBL" id="KAK5044474.1"/>
    </source>
</evidence>
<feature type="region of interest" description="Disordered" evidence="1">
    <location>
        <begin position="1"/>
        <end position="40"/>
    </location>
</feature>
<evidence type="ECO:0000256" key="1">
    <source>
        <dbReference type="SAM" id="MobiDB-lite"/>
    </source>
</evidence>
<feature type="compositionally biased region" description="Pro residues" evidence="1">
    <location>
        <begin position="1"/>
        <end position="12"/>
    </location>
</feature>
<dbReference type="Proteomes" id="UP001358417">
    <property type="component" value="Unassembled WGS sequence"/>
</dbReference>
<comment type="caution">
    <text evidence="2">The sequence shown here is derived from an EMBL/GenBank/DDBJ whole genome shotgun (WGS) entry which is preliminary data.</text>
</comment>
<proteinExistence type="predicted"/>
<name>A0AAV9MS91_9EURO</name>
<dbReference type="Gene3D" id="1.20.5.170">
    <property type="match status" value="1"/>
</dbReference>
<gene>
    <name evidence="2" type="ORF">LTR84_010755</name>
</gene>
<evidence type="ECO:0000313" key="3">
    <source>
        <dbReference type="Proteomes" id="UP001358417"/>
    </source>
</evidence>
<dbReference type="PANTHER" id="PTHR37012:SF7">
    <property type="entry name" value="B-ZIP TRANSCRIPTION FACTOR (EUROFUNG)-RELATED"/>
    <property type="match status" value="1"/>
</dbReference>
<dbReference type="PANTHER" id="PTHR37012">
    <property type="entry name" value="B-ZIP TRANSCRIPTION FACTOR (EUROFUNG)-RELATED"/>
    <property type="match status" value="1"/>
</dbReference>
<dbReference type="EMBL" id="JAVRRD010000049">
    <property type="protein sequence ID" value="KAK5044474.1"/>
    <property type="molecule type" value="Genomic_DNA"/>
</dbReference>
<reference evidence="2 3" key="1">
    <citation type="submission" date="2023-08" db="EMBL/GenBank/DDBJ databases">
        <title>Black Yeasts Isolated from many extreme environments.</title>
        <authorList>
            <person name="Coleine C."/>
            <person name="Stajich J.E."/>
            <person name="Selbmann L."/>
        </authorList>
    </citation>
    <scope>NUCLEOTIDE SEQUENCE [LARGE SCALE GENOMIC DNA]</scope>
    <source>
        <strain evidence="2 3">CCFEE 5792</strain>
    </source>
</reference>
<accession>A0AAV9MS91</accession>
<protein>
    <recommendedName>
        <fullName evidence="4">BZIP domain-containing protein</fullName>
    </recommendedName>
</protein>
<evidence type="ECO:0008006" key="4">
    <source>
        <dbReference type="Google" id="ProtNLM"/>
    </source>
</evidence>
<dbReference type="CDD" id="cd14688">
    <property type="entry name" value="bZIP_YAP"/>
    <property type="match status" value="1"/>
</dbReference>
<dbReference type="AlphaFoldDB" id="A0AAV9MS91"/>
<keyword evidence="3" id="KW-1185">Reference proteome</keyword>
<feature type="compositionally biased region" description="Basic and acidic residues" evidence="1">
    <location>
        <begin position="19"/>
        <end position="40"/>
    </location>
</feature>
<organism evidence="2 3">
    <name type="scientific">Exophiala bonariae</name>
    <dbReference type="NCBI Taxonomy" id="1690606"/>
    <lineage>
        <taxon>Eukaryota</taxon>
        <taxon>Fungi</taxon>
        <taxon>Dikarya</taxon>
        <taxon>Ascomycota</taxon>
        <taxon>Pezizomycotina</taxon>
        <taxon>Eurotiomycetes</taxon>
        <taxon>Chaetothyriomycetidae</taxon>
        <taxon>Chaetothyriales</taxon>
        <taxon>Herpotrichiellaceae</taxon>
        <taxon>Exophiala</taxon>
    </lineage>
</organism>
<dbReference type="GeneID" id="89978910"/>
<sequence>MDPPVVSSPPPSKHARARTVKEPENARRVRKREMDRKAQQTFREKTRNYITHLEQTVEVFKARCETDVVEKLLIKNSELQRTNGRLRKVLKDLVSTLQAELQPEFSIASGFAGGISSDKPGGSQCLTSDLTISSTDNFDAQGDSDEVIVGGLPAAEGFLENGGDKEPLINESAPDIDIISTLGGLSEHVPASERNQNLALINDNLPFTYNAGMTFCEQDMNVQAFAMQCSSEGPCSFDMQYPTPLRYFGPFSVLPPSEGSDIWCTTSLVFNKIFDISSARAERAKTLDKGVIFRAIQNGWNTLDPYILQHPIIEILRDYDQLVAERLDKVNRVAIAYKNSALFKVRVIGSMS</sequence>
<dbReference type="RefSeq" id="XP_064700135.1">
    <property type="nucleotide sequence ID" value="XM_064854289.1"/>
</dbReference>